<accession>A0A1R0IKT6</accession>
<dbReference type="RefSeq" id="WP_020376552.1">
    <property type="nucleotide sequence ID" value="NZ_LGRO01000002.1"/>
</dbReference>
<name>A0A1R0IKT6_SULTH</name>
<feature type="transmembrane region" description="Helical" evidence="1">
    <location>
        <begin position="44"/>
        <end position="66"/>
    </location>
</feature>
<dbReference type="Proteomes" id="UP000242705">
    <property type="component" value="Unassembled WGS sequence"/>
</dbReference>
<protein>
    <submittedName>
        <fullName evidence="2">Uncharacterized protein</fullName>
    </submittedName>
</protein>
<keyword evidence="1" id="KW-0812">Transmembrane</keyword>
<keyword evidence="1" id="KW-1133">Transmembrane helix</keyword>
<dbReference type="EMBL" id="PXYX01000006">
    <property type="protein sequence ID" value="PSR28558.1"/>
    <property type="molecule type" value="Genomic_DNA"/>
</dbReference>
<reference evidence="2 3" key="1">
    <citation type="journal article" date="2014" name="BMC Genomics">
        <title>Comparison of environmental and isolate Sulfobacillus genomes reveals diverse carbon, sulfur, nitrogen, and hydrogen metabolisms.</title>
        <authorList>
            <person name="Justice N.B."/>
            <person name="Norman A."/>
            <person name="Brown C.T."/>
            <person name="Singh A."/>
            <person name="Thomas B.C."/>
            <person name="Banfield J.F."/>
        </authorList>
    </citation>
    <scope>NUCLEOTIDE SEQUENCE [LARGE SCALE GENOMIC DNA]</scope>
    <source>
        <strain evidence="2">AMDSBA5</strain>
    </source>
</reference>
<evidence type="ECO:0000313" key="3">
    <source>
        <dbReference type="Proteomes" id="UP000242705"/>
    </source>
</evidence>
<proteinExistence type="predicted"/>
<keyword evidence="1" id="KW-0472">Membrane</keyword>
<gene>
    <name evidence="2" type="ORF">C7B47_05210</name>
</gene>
<evidence type="ECO:0000313" key="2">
    <source>
        <dbReference type="EMBL" id="PSR28558.1"/>
    </source>
</evidence>
<organism evidence="2 3">
    <name type="scientific">Sulfobacillus thermosulfidooxidans</name>
    <dbReference type="NCBI Taxonomy" id="28034"/>
    <lineage>
        <taxon>Bacteria</taxon>
        <taxon>Bacillati</taxon>
        <taxon>Bacillota</taxon>
        <taxon>Clostridia</taxon>
        <taxon>Eubacteriales</taxon>
        <taxon>Clostridiales Family XVII. Incertae Sedis</taxon>
        <taxon>Sulfobacillus</taxon>
    </lineage>
</organism>
<dbReference type="AlphaFoldDB" id="A0A1R0IKT6"/>
<comment type="caution">
    <text evidence="2">The sequence shown here is derived from an EMBL/GenBank/DDBJ whole genome shotgun (WGS) entry which is preliminary data.</text>
</comment>
<dbReference type="OrthoDB" id="2083698at2"/>
<sequence>MAPWLALTIALVFVFVGTYLQKRAFRVWQMPRYLAKSWVRYSLMLVTIIVLGFPSITGYGWLAPIYGTVIGFLGGRQADWEEACKD</sequence>
<evidence type="ECO:0000256" key="1">
    <source>
        <dbReference type="SAM" id="Phobius"/>
    </source>
</evidence>